<dbReference type="VEuPathDB" id="FungiDB:FUN_019407"/>
<organism evidence="1 2">
    <name type="scientific">Rhizophagus irregularis</name>
    <dbReference type="NCBI Taxonomy" id="588596"/>
    <lineage>
        <taxon>Eukaryota</taxon>
        <taxon>Fungi</taxon>
        <taxon>Fungi incertae sedis</taxon>
        <taxon>Mucoromycota</taxon>
        <taxon>Glomeromycotina</taxon>
        <taxon>Glomeromycetes</taxon>
        <taxon>Glomerales</taxon>
        <taxon>Glomeraceae</taxon>
        <taxon>Rhizophagus</taxon>
    </lineage>
</organism>
<feature type="non-terminal residue" evidence="1">
    <location>
        <position position="73"/>
    </location>
</feature>
<dbReference type="VEuPathDB" id="FungiDB:RhiirFUN_020867"/>
<proteinExistence type="predicted"/>
<evidence type="ECO:0000313" key="1">
    <source>
        <dbReference type="EMBL" id="PKK73941.1"/>
    </source>
</evidence>
<sequence length="73" mass="8675">MSPVAETNKLEEHVSEIDNIKRHHGEIIYETNGFISKIHRKDKQLNRRTVNTYTGMWKEDKKDFSNKEETTKV</sequence>
<evidence type="ECO:0000313" key="2">
    <source>
        <dbReference type="Proteomes" id="UP000233469"/>
    </source>
</evidence>
<name>A0A2N1NJC7_9GLOM</name>
<dbReference type="Proteomes" id="UP000233469">
    <property type="component" value="Unassembled WGS sequence"/>
</dbReference>
<dbReference type="EMBL" id="LLXL01000338">
    <property type="protein sequence ID" value="PKK73941.1"/>
    <property type="molecule type" value="Genomic_DNA"/>
</dbReference>
<protein>
    <submittedName>
        <fullName evidence="1">Uncharacterized protein</fullName>
    </submittedName>
</protein>
<gene>
    <name evidence="1" type="ORF">RhiirC2_739828</name>
</gene>
<dbReference type="AlphaFoldDB" id="A0A2N1NJC7"/>
<dbReference type="VEuPathDB" id="FungiDB:RhiirA1_434490"/>
<accession>A0A2N1NJC7</accession>
<reference evidence="1 2" key="2">
    <citation type="submission" date="2017-10" db="EMBL/GenBank/DDBJ databases">
        <title>Extensive intraspecific genome diversity in a model arbuscular mycorrhizal fungus.</title>
        <authorList>
            <person name="Chen E.C.H."/>
            <person name="Morin E."/>
            <person name="Baudet D."/>
            <person name="Noel J."/>
            <person name="Ndikumana S."/>
            <person name="Charron P."/>
            <person name="St-Onge C."/>
            <person name="Giorgi J."/>
            <person name="Grigoriev I.V."/>
            <person name="Roux C."/>
            <person name="Martin F.M."/>
            <person name="Corradi N."/>
        </authorList>
    </citation>
    <scope>NUCLEOTIDE SEQUENCE [LARGE SCALE GENOMIC DNA]</scope>
    <source>
        <strain evidence="1 2">C2</strain>
    </source>
</reference>
<reference evidence="1 2" key="1">
    <citation type="submission" date="2016-04" db="EMBL/GenBank/DDBJ databases">
        <title>Genome analyses suggest a sexual origin of heterokaryosis in a supposedly ancient asexual fungus.</title>
        <authorList>
            <person name="Ropars J."/>
            <person name="Sedzielewska K."/>
            <person name="Noel J."/>
            <person name="Charron P."/>
            <person name="Farinelli L."/>
            <person name="Marton T."/>
            <person name="Kruger M."/>
            <person name="Pelin A."/>
            <person name="Brachmann A."/>
            <person name="Corradi N."/>
        </authorList>
    </citation>
    <scope>NUCLEOTIDE SEQUENCE [LARGE SCALE GENOMIC DNA]</scope>
    <source>
        <strain evidence="1 2">C2</strain>
    </source>
</reference>
<comment type="caution">
    <text evidence="1">The sequence shown here is derived from an EMBL/GenBank/DDBJ whole genome shotgun (WGS) entry which is preliminary data.</text>
</comment>